<keyword evidence="1" id="KW-0378">Hydrolase</keyword>
<reference evidence="4" key="1">
    <citation type="submission" date="2016-10" db="EMBL/GenBank/DDBJ databases">
        <authorList>
            <person name="Varghese N."/>
            <person name="Submissions S."/>
        </authorList>
    </citation>
    <scope>NUCLEOTIDE SEQUENCE [LARGE SCALE GENOMIC DNA]</scope>
    <source>
        <strain evidence="4">DSM 19315</strain>
    </source>
</reference>
<dbReference type="Gene3D" id="3.40.50.1820">
    <property type="entry name" value="alpha/beta hydrolase"/>
    <property type="match status" value="1"/>
</dbReference>
<keyword evidence="4" id="KW-1185">Reference proteome</keyword>
<evidence type="ECO:0000313" key="3">
    <source>
        <dbReference type="EMBL" id="SFG46023.1"/>
    </source>
</evidence>
<name>A0A1I2S122_9BACT</name>
<sequence>MKSTNRFFYLLPVYVFTLLFLFSCNRGEEIDPNAPLPALELFDQTYGQDPRQSFDVYLPEGRTRENTPLLIYIHGGAWIDGSKDEFLQFKPWMEQSFPDYAFVAINYRLYDFNTEANSFPTQENDVILAIEQILSELDEWNISDQVILAGGSAGGHLALLHGYKHQPIGNIQGIIAFFPPTNLSTLYDFNFLTESGLREILEGTPETNPELYQSSSPVSYVDENTIPTIFFHGTVDNVVPISQSEELEEKLIQFDVAHRFITVPGQGHGFDPDTYVNLIEEAAQFIRENP</sequence>
<dbReference type="Proteomes" id="UP000199642">
    <property type="component" value="Unassembled WGS sequence"/>
</dbReference>
<proteinExistence type="predicted"/>
<dbReference type="RefSeq" id="WP_092790066.1">
    <property type="nucleotide sequence ID" value="NZ_FOPC01000004.1"/>
</dbReference>
<dbReference type="OrthoDB" id="9777975at2"/>
<dbReference type="Pfam" id="PF20434">
    <property type="entry name" value="BD-FAE"/>
    <property type="match status" value="1"/>
</dbReference>
<dbReference type="InterPro" id="IPR050300">
    <property type="entry name" value="GDXG_lipolytic_enzyme"/>
</dbReference>
<dbReference type="GO" id="GO:0016787">
    <property type="term" value="F:hydrolase activity"/>
    <property type="evidence" value="ECO:0007669"/>
    <property type="project" value="UniProtKB-KW"/>
</dbReference>
<dbReference type="InterPro" id="IPR049492">
    <property type="entry name" value="BD-FAE-like_dom"/>
</dbReference>
<dbReference type="InterPro" id="IPR029058">
    <property type="entry name" value="AB_hydrolase_fold"/>
</dbReference>
<dbReference type="EMBL" id="FOPC01000004">
    <property type="protein sequence ID" value="SFG46023.1"/>
    <property type="molecule type" value="Genomic_DNA"/>
</dbReference>
<dbReference type="PANTHER" id="PTHR48081">
    <property type="entry name" value="AB HYDROLASE SUPERFAMILY PROTEIN C4A8.06C"/>
    <property type="match status" value="1"/>
</dbReference>
<dbReference type="SUPFAM" id="SSF53474">
    <property type="entry name" value="alpha/beta-Hydrolases"/>
    <property type="match status" value="1"/>
</dbReference>
<dbReference type="PROSITE" id="PS51257">
    <property type="entry name" value="PROKAR_LIPOPROTEIN"/>
    <property type="match status" value="1"/>
</dbReference>
<gene>
    <name evidence="3" type="ORF">SAMN04487988_10455</name>
</gene>
<protein>
    <submittedName>
        <fullName evidence="3">Prolyl oligopeptidase family protein</fullName>
    </submittedName>
</protein>
<dbReference type="STRING" id="435880.SAMN04487988_10455"/>
<accession>A0A1I2S122</accession>
<dbReference type="AlphaFoldDB" id="A0A1I2S122"/>
<dbReference type="PANTHER" id="PTHR48081:SF13">
    <property type="entry name" value="ALPHA_BETA HYDROLASE"/>
    <property type="match status" value="1"/>
</dbReference>
<evidence type="ECO:0000259" key="2">
    <source>
        <dbReference type="Pfam" id="PF20434"/>
    </source>
</evidence>
<evidence type="ECO:0000313" key="4">
    <source>
        <dbReference type="Proteomes" id="UP000199642"/>
    </source>
</evidence>
<feature type="domain" description="BD-FAE-like" evidence="2">
    <location>
        <begin position="55"/>
        <end position="251"/>
    </location>
</feature>
<evidence type="ECO:0000256" key="1">
    <source>
        <dbReference type="ARBA" id="ARBA00022801"/>
    </source>
</evidence>
<organism evidence="3 4">
    <name type="scientific">Algoriphagus hitonicola</name>
    <dbReference type="NCBI Taxonomy" id="435880"/>
    <lineage>
        <taxon>Bacteria</taxon>
        <taxon>Pseudomonadati</taxon>
        <taxon>Bacteroidota</taxon>
        <taxon>Cytophagia</taxon>
        <taxon>Cytophagales</taxon>
        <taxon>Cyclobacteriaceae</taxon>
        <taxon>Algoriphagus</taxon>
    </lineage>
</organism>